<feature type="transmembrane region" description="Helical" evidence="9">
    <location>
        <begin position="259"/>
        <end position="278"/>
    </location>
</feature>
<keyword evidence="3" id="KW-0813">Transport</keyword>
<name>A0ABD5V1A7_9EURY</name>
<feature type="transmembrane region" description="Helical" evidence="9">
    <location>
        <begin position="351"/>
        <end position="372"/>
    </location>
</feature>
<evidence type="ECO:0000313" key="10">
    <source>
        <dbReference type="EMBL" id="MFC6905252.1"/>
    </source>
</evidence>
<keyword evidence="7" id="KW-0406">Ion transport</keyword>
<evidence type="ECO:0000256" key="2">
    <source>
        <dbReference type="ARBA" id="ARBA00009137"/>
    </source>
</evidence>
<evidence type="ECO:0000256" key="5">
    <source>
        <dbReference type="ARBA" id="ARBA00022692"/>
    </source>
</evidence>
<feature type="transmembrane region" description="Helical" evidence="9">
    <location>
        <begin position="12"/>
        <end position="33"/>
    </location>
</feature>
<feature type="transmembrane region" description="Helical" evidence="9">
    <location>
        <begin position="202"/>
        <end position="221"/>
    </location>
</feature>
<keyword evidence="4" id="KW-1003">Cell membrane</keyword>
<dbReference type="InterPro" id="IPR003445">
    <property type="entry name" value="Cat_transpt"/>
</dbReference>
<evidence type="ECO:0000256" key="3">
    <source>
        <dbReference type="ARBA" id="ARBA00022448"/>
    </source>
</evidence>
<feature type="transmembrane region" description="Helical" evidence="9">
    <location>
        <begin position="421"/>
        <end position="443"/>
    </location>
</feature>
<gene>
    <name evidence="10" type="ORF">ACFQGH_08610</name>
</gene>
<evidence type="ECO:0000256" key="4">
    <source>
        <dbReference type="ARBA" id="ARBA00022475"/>
    </source>
</evidence>
<dbReference type="EMBL" id="JBHSXQ010000003">
    <property type="protein sequence ID" value="MFC6905252.1"/>
    <property type="molecule type" value="Genomic_DNA"/>
</dbReference>
<comment type="subcellular location">
    <subcellularLocation>
        <location evidence="1">Cell membrane</location>
        <topology evidence="1">Multi-pass membrane protein</topology>
    </subcellularLocation>
</comment>
<protein>
    <submittedName>
        <fullName evidence="10">TrkH family potassium uptake protein</fullName>
    </submittedName>
</protein>
<keyword evidence="6 9" id="KW-1133">Transmembrane helix</keyword>
<evidence type="ECO:0000256" key="9">
    <source>
        <dbReference type="SAM" id="Phobius"/>
    </source>
</evidence>
<organism evidence="10 11">
    <name type="scientific">Halalkalicoccus tibetensis</name>
    <dbReference type="NCBI Taxonomy" id="175632"/>
    <lineage>
        <taxon>Archaea</taxon>
        <taxon>Methanobacteriati</taxon>
        <taxon>Methanobacteriota</taxon>
        <taxon>Stenosarchaea group</taxon>
        <taxon>Halobacteria</taxon>
        <taxon>Halobacteriales</taxon>
        <taxon>Halococcaceae</taxon>
        <taxon>Halalkalicoccus</taxon>
    </lineage>
</organism>
<dbReference type="RefSeq" id="WP_340603777.1">
    <property type="nucleotide sequence ID" value="NZ_JBBMXV010000003.1"/>
</dbReference>
<dbReference type="GO" id="GO:0030001">
    <property type="term" value="P:metal ion transport"/>
    <property type="evidence" value="ECO:0007669"/>
    <property type="project" value="UniProtKB-ARBA"/>
</dbReference>
<evidence type="ECO:0000256" key="6">
    <source>
        <dbReference type="ARBA" id="ARBA00022989"/>
    </source>
</evidence>
<dbReference type="AlphaFoldDB" id="A0ABD5V1A7"/>
<evidence type="ECO:0000256" key="1">
    <source>
        <dbReference type="ARBA" id="ARBA00004651"/>
    </source>
</evidence>
<keyword evidence="11" id="KW-1185">Reference proteome</keyword>
<sequence length="518" mass="54667">MWDDARTIGGDLGTLFVLLAGLMAGSSIVAVVFGEWYAIPALLLSAALTGGLGALLTRWGSDAPDTDPAHGLVTAALAWLFSGVLCSLPILFVAWTVALDPRWLATPELNRTLAVFLSPVDAVFEGTSGVTGTGLTMSLDEAQHPATIQWWRSLIQWIGGIGVVVLAAAIVLTGESGSFRQLYEEKAAVEEIGSSTRETMRAIWWVFVAVTVIAIVALWLAGMPAWHAINHGMTGISTGGFTVVDDSIAAYDSPLIEAVLLPIMALGAISFAVHYYVLKGSVRALYEDRQTRWLFVLFAVGALLVSMFLFGGPFETRGEAIRFGVFQFVSALSCTGFQTDGALGTLWSGEAMLMLVAGMTIGGASGSTAGGIKVIRLISLMKGSYYRITQAFFNDVDRTPDVASEEGEATVDQSSSEFDQAAAVGLLWILLLLVGVVGLLVVLGEPLETVLFEVASAQGNVGISAGLTGHGMPDAAKGILMLNMWIGRLEIIPVAALARVLIKGFGTDIESEGEDGND</sequence>
<proteinExistence type="inferred from homology"/>
<keyword evidence="5 9" id="KW-0812">Transmembrane</keyword>
<evidence type="ECO:0000313" key="11">
    <source>
        <dbReference type="Proteomes" id="UP001596312"/>
    </source>
</evidence>
<evidence type="ECO:0000256" key="8">
    <source>
        <dbReference type="ARBA" id="ARBA00023136"/>
    </source>
</evidence>
<accession>A0ABD5V1A7</accession>
<keyword evidence="8 9" id="KW-0472">Membrane</keyword>
<evidence type="ECO:0000256" key="7">
    <source>
        <dbReference type="ARBA" id="ARBA00023065"/>
    </source>
</evidence>
<feature type="transmembrane region" description="Helical" evidence="9">
    <location>
        <begin position="154"/>
        <end position="172"/>
    </location>
</feature>
<dbReference type="Pfam" id="PF02386">
    <property type="entry name" value="TrkH"/>
    <property type="match status" value="1"/>
</dbReference>
<feature type="transmembrane region" description="Helical" evidence="9">
    <location>
        <begin position="39"/>
        <end position="60"/>
    </location>
</feature>
<dbReference type="PANTHER" id="PTHR32024:SF2">
    <property type="entry name" value="TRK SYSTEM POTASSIUM UPTAKE PROTEIN TRKG-RELATED"/>
    <property type="match status" value="1"/>
</dbReference>
<comment type="similarity">
    <text evidence="2">Belongs to the TrkH potassium transport family.</text>
</comment>
<comment type="caution">
    <text evidence="10">The sequence shown here is derived from an EMBL/GenBank/DDBJ whole genome shotgun (WGS) entry which is preliminary data.</text>
</comment>
<reference evidence="10 11" key="1">
    <citation type="journal article" date="2019" name="Int. J. Syst. Evol. Microbiol.">
        <title>The Global Catalogue of Microorganisms (GCM) 10K type strain sequencing project: providing services to taxonomists for standard genome sequencing and annotation.</title>
        <authorList>
            <consortium name="The Broad Institute Genomics Platform"/>
            <consortium name="The Broad Institute Genome Sequencing Center for Infectious Disease"/>
            <person name="Wu L."/>
            <person name="Ma J."/>
        </authorList>
    </citation>
    <scope>NUCLEOTIDE SEQUENCE [LARGE SCALE GENOMIC DNA]</scope>
    <source>
        <strain evidence="10 11">CGMCC 1.3240</strain>
    </source>
</reference>
<dbReference type="PANTHER" id="PTHR32024">
    <property type="entry name" value="TRK SYSTEM POTASSIUM UPTAKE PROTEIN TRKG-RELATED"/>
    <property type="match status" value="1"/>
</dbReference>
<dbReference type="GO" id="GO:0005886">
    <property type="term" value="C:plasma membrane"/>
    <property type="evidence" value="ECO:0007669"/>
    <property type="project" value="UniProtKB-SubCell"/>
</dbReference>
<dbReference type="Proteomes" id="UP001596312">
    <property type="component" value="Unassembled WGS sequence"/>
</dbReference>
<feature type="transmembrane region" description="Helical" evidence="9">
    <location>
        <begin position="72"/>
        <end position="98"/>
    </location>
</feature>
<feature type="transmembrane region" description="Helical" evidence="9">
    <location>
        <begin position="290"/>
        <end position="310"/>
    </location>
</feature>